<evidence type="ECO:0000313" key="2">
    <source>
        <dbReference type="Proteomes" id="UP001497516"/>
    </source>
</evidence>
<gene>
    <name evidence="1" type="ORF">LTRI10_LOCUS48323</name>
</gene>
<evidence type="ECO:0000313" key="1">
    <source>
        <dbReference type="EMBL" id="CAL1408754.1"/>
    </source>
</evidence>
<protein>
    <submittedName>
        <fullName evidence="1">Uncharacterized protein</fullName>
    </submittedName>
</protein>
<accession>A0AAV2GDK0</accession>
<dbReference type="EMBL" id="OZ034821">
    <property type="protein sequence ID" value="CAL1408754.1"/>
    <property type="molecule type" value="Genomic_DNA"/>
</dbReference>
<proteinExistence type="predicted"/>
<organism evidence="1 2">
    <name type="scientific">Linum trigynum</name>
    <dbReference type="NCBI Taxonomy" id="586398"/>
    <lineage>
        <taxon>Eukaryota</taxon>
        <taxon>Viridiplantae</taxon>
        <taxon>Streptophyta</taxon>
        <taxon>Embryophyta</taxon>
        <taxon>Tracheophyta</taxon>
        <taxon>Spermatophyta</taxon>
        <taxon>Magnoliopsida</taxon>
        <taxon>eudicotyledons</taxon>
        <taxon>Gunneridae</taxon>
        <taxon>Pentapetalae</taxon>
        <taxon>rosids</taxon>
        <taxon>fabids</taxon>
        <taxon>Malpighiales</taxon>
        <taxon>Linaceae</taxon>
        <taxon>Linum</taxon>
    </lineage>
</organism>
<dbReference type="Gene3D" id="3.40.50.2000">
    <property type="entry name" value="Glycogen Phosphorylase B"/>
    <property type="match status" value="2"/>
</dbReference>
<dbReference type="Proteomes" id="UP001497516">
    <property type="component" value="Chromosome 8"/>
</dbReference>
<reference evidence="1 2" key="1">
    <citation type="submission" date="2024-04" db="EMBL/GenBank/DDBJ databases">
        <authorList>
            <person name="Fracassetti M."/>
        </authorList>
    </citation>
    <scope>NUCLEOTIDE SEQUENCE [LARGE SCALE GENOMIC DNA]</scope>
</reference>
<dbReference type="AlphaFoldDB" id="A0AAV2GDK0"/>
<name>A0AAV2GDK0_9ROSI</name>
<dbReference type="SUPFAM" id="SSF53756">
    <property type="entry name" value="UDP-Glycosyltransferase/glycogen phosphorylase"/>
    <property type="match status" value="1"/>
</dbReference>
<sequence length="85" mass="9093">MAVEVLGIVVSLGVEQPMMVDWEEVEAAAAIKREDVVRAVQRVVGDEEVCEAMRKRATELVGMARQAVESGGSSYENVTNDGGAL</sequence>
<keyword evidence="2" id="KW-1185">Reference proteome</keyword>